<comment type="caution">
    <text evidence="3">The sequence shown here is derived from an EMBL/GenBank/DDBJ whole genome shotgun (WGS) entry which is preliminary data.</text>
</comment>
<sequence length="910" mass="100184">MASLTLDKNDFAQVHAAPAVLTPFEEDTHDPVLSLDADVPVPSIERDHDAFIFGPPSQSSEGRYTTSRYTTSRSSPRRLSDHTQLTEPSSISDMPSESFSLAQHKPKGAFHPSASSATALSSPAISPTKERQPFFDSHDASRHQTLKPKRPSPHRRHHTTTTHSTPTRSPLHQTPSSRLQPQPQQSQPPLILLHITLLPPSAPPLPLRVMPPALQAQYRLLEDKLADAVLMQRGLLVPHPRDEYDVLEERLLEALGLVAPRVLKCGHFRGSDDDEQARGRRDSGVEPEASRAGVEEEVDEEETCEECHAPVADGDPARAAPPHASWSIRIYAANGLMRAGAWQAAWSEMERVDVEVAPWIGKAQLRKMERRLEDEERKRYEEEVRADEERRQEIAEAEERVRVEAEEEAEVRLARAAKVAEEEKLRLIGSAALSAAAERRMADERVKDAVKEERRRVREEAARKRAERAAAKKDIPLGVLLRNSIYVVATDPRNILILLLSVLVGFLSLQSVAPSELPSTELDITPFDMPIVENSTIPLLPLEVVHTSTTTLTAFILQTISPQASVIATAETDRPVSETEPSTTSSPTAEPTTSPDAETALKDAIFAATVQILDSAFDKMAAIVSAAQTEASGTPQDEAAEEAIIMPVSPDGVDHQAPSTGENEGDDKVPAAPVQVVEHATPKPLDIGESMAHPSESVSPLDAHPATTKAVEDVTWIPDDEPVMVEERRESTATVVSMDVPIHLDAEDDGHQTWLHRAHPAELFAIAHPVCHAQDEDQGEDEPMLEVDYLAKQQSTSCRPQLGYFHYKPICPAVAVEQEKNASVDLDDHEDDPTEAFMEAIVFEESERESVGKESLSQERHHQDLVLEQIDGTESAEIVVQLPRDVESPVEASTEKILELEEEIAVVLDV</sequence>
<feature type="compositionally biased region" description="Low complexity" evidence="2">
    <location>
        <begin position="59"/>
        <end position="74"/>
    </location>
</feature>
<feature type="region of interest" description="Disordered" evidence="2">
    <location>
        <begin position="48"/>
        <end position="186"/>
    </location>
</feature>
<gene>
    <name evidence="3" type="ORF">GTA08_BOTSDO08141</name>
</gene>
<feature type="compositionally biased region" description="Low complexity" evidence="2">
    <location>
        <begin position="161"/>
        <end position="186"/>
    </location>
</feature>
<feature type="compositionally biased region" description="Basic and acidic residues" evidence="2">
    <location>
        <begin position="128"/>
        <end position="142"/>
    </location>
</feature>
<keyword evidence="1" id="KW-0175">Coiled coil</keyword>
<organism evidence="3 4">
    <name type="scientific">Botryosphaeria dothidea</name>
    <dbReference type="NCBI Taxonomy" id="55169"/>
    <lineage>
        <taxon>Eukaryota</taxon>
        <taxon>Fungi</taxon>
        <taxon>Dikarya</taxon>
        <taxon>Ascomycota</taxon>
        <taxon>Pezizomycotina</taxon>
        <taxon>Dothideomycetes</taxon>
        <taxon>Dothideomycetes incertae sedis</taxon>
        <taxon>Botryosphaeriales</taxon>
        <taxon>Botryosphaeriaceae</taxon>
        <taxon>Botryosphaeria</taxon>
    </lineage>
</organism>
<evidence type="ECO:0000256" key="2">
    <source>
        <dbReference type="SAM" id="MobiDB-lite"/>
    </source>
</evidence>
<dbReference type="EMBL" id="WWBZ02000051">
    <property type="protein sequence ID" value="KAF4303928.1"/>
    <property type="molecule type" value="Genomic_DNA"/>
</dbReference>
<feature type="compositionally biased region" description="Basic residues" evidence="2">
    <location>
        <begin position="144"/>
        <end position="160"/>
    </location>
</feature>
<protein>
    <recommendedName>
        <fullName evidence="5">Pathway-specific nitrogen regulator protein</fullName>
    </recommendedName>
</protein>
<feature type="region of interest" description="Disordered" evidence="2">
    <location>
        <begin position="569"/>
        <end position="596"/>
    </location>
</feature>
<feature type="coiled-coil region" evidence="1">
    <location>
        <begin position="365"/>
        <end position="423"/>
    </location>
</feature>
<name>A0A8H4N1S0_9PEZI</name>
<dbReference type="AlphaFoldDB" id="A0A8H4N1S0"/>
<evidence type="ECO:0000313" key="3">
    <source>
        <dbReference type="EMBL" id="KAF4303928.1"/>
    </source>
</evidence>
<feature type="region of interest" description="Disordered" evidence="2">
    <location>
        <begin position="269"/>
        <end position="303"/>
    </location>
</feature>
<feature type="compositionally biased region" description="Low complexity" evidence="2">
    <location>
        <begin position="578"/>
        <end position="596"/>
    </location>
</feature>
<feature type="compositionally biased region" description="Low complexity" evidence="2">
    <location>
        <begin position="112"/>
        <end position="127"/>
    </location>
</feature>
<evidence type="ECO:0000313" key="4">
    <source>
        <dbReference type="Proteomes" id="UP000572817"/>
    </source>
</evidence>
<dbReference type="OrthoDB" id="5369448at2759"/>
<keyword evidence="4" id="KW-1185">Reference proteome</keyword>
<evidence type="ECO:0008006" key="5">
    <source>
        <dbReference type="Google" id="ProtNLM"/>
    </source>
</evidence>
<accession>A0A8H4N1S0</accession>
<feature type="coiled-coil region" evidence="1">
    <location>
        <begin position="447"/>
        <end position="474"/>
    </location>
</feature>
<feature type="compositionally biased region" description="Polar residues" evidence="2">
    <location>
        <begin position="82"/>
        <end position="101"/>
    </location>
</feature>
<dbReference type="Proteomes" id="UP000572817">
    <property type="component" value="Unassembled WGS sequence"/>
</dbReference>
<evidence type="ECO:0000256" key="1">
    <source>
        <dbReference type="SAM" id="Coils"/>
    </source>
</evidence>
<reference evidence="3" key="1">
    <citation type="submission" date="2020-04" db="EMBL/GenBank/DDBJ databases">
        <title>Genome Assembly and Annotation of Botryosphaeria dothidea sdau 11-99, a Latent Pathogen of Apple Fruit Ring Rot in China.</title>
        <authorList>
            <person name="Yu C."/>
            <person name="Diao Y."/>
            <person name="Lu Q."/>
            <person name="Zhao J."/>
            <person name="Cui S."/>
            <person name="Peng C."/>
            <person name="He B."/>
            <person name="Liu H."/>
        </authorList>
    </citation>
    <scope>NUCLEOTIDE SEQUENCE [LARGE SCALE GENOMIC DNA]</scope>
    <source>
        <strain evidence="3">Sdau11-99</strain>
    </source>
</reference>
<proteinExistence type="predicted"/>